<keyword evidence="4" id="KW-0812">Transmembrane</keyword>
<dbReference type="InterPro" id="IPR004995">
    <property type="entry name" value="Spore_Ger"/>
</dbReference>
<dbReference type="GO" id="GO:0016020">
    <property type="term" value="C:membrane"/>
    <property type="evidence" value="ECO:0007669"/>
    <property type="project" value="InterPro"/>
</dbReference>
<keyword evidence="6" id="KW-1185">Reference proteome</keyword>
<sequence length="517" mass="56524">MLPRKQQSPPAFINSEPMPPLSNRAADNADAIRTLLGNPSDLSVRSFAVGANKHPCILICVDGLVDKTMVNDQILKPMMLRFEDAETPEPDELAAMLEQEVLSVTDVEAAVSMDDVVLGIMSGSAALFVDGTAGVIVLDCKGWKSRSVDEPQTESIIRGPREGFTENLRTNTALVRRILRDSRLRFDSIKIGRRSKRDVVLMYMDGIVNPKLKAEAIRRLKSIDVDDISGSGTVEQFISDSFLSPFPLFINSERPDKVTGGLLQGRMSILVDGDPFALIFPVTFSSNIQSPEDFYQHWLIASATRLLRMMSAFIATFLPALYIALLEYHHGMIPSSLAFSIAGAREGVPFPAVVEAFMMEGTLELLREAGIRLPKPIGQTIGIVGGLVIGEAAVAAGFVSPVMVIVVAVTAIASFLFPSYSFAIALRLLRFAIMLSAAFFGLYGIILAYIVINIHMVNLNSFGVPYTAPFAPFYKGDWIDLIVRSPATMLNERPVIVDPLDITREDVKHDGDANEMV</sequence>
<dbReference type="InterPro" id="IPR050768">
    <property type="entry name" value="UPF0353/GerABKA_families"/>
</dbReference>
<keyword evidence="4" id="KW-1133">Transmembrane helix</keyword>
<accession>A0A6C0G7P7</accession>
<feature type="region of interest" description="Disordered" evidence="3">
    <location>
        <begin position="1"/>
        <end position="21"/>
    </location>
</feature>
<feature type="transmembrane region" description="Helical" evidence="4">
    <location>
        <begin position="428"/>
        <end position="452"/>
    </location>
</feature>
<reference evidence="5 6" key="1">
    <citation type="submission" date="2020-01" db="EMBL/GenBank/DDBJ databases">
        <title>Paenibacillus sp. nov., isolated from tomato rhizosphere.</title>
        <authorList>
            <person name="Weon H.-Y."/>
            <person name="Lee S.A."/>
        </authorList>
    </citation>
    <scope>NUCLEOTIDE SEQUENCE [LARGE SCALE GENOMIC DNA]</scope>
    <source>
        <strain evidence="5 6">12200R-189</strain>
    </source>
</reference>
<organism evidence="5 6">
    <name type="scientific">Paenibacillus lycopersici</name>
    <dbReference type="NCBI Taxonomy" id="2704462"/>
    <lineage>
        <taxon>Bacteria</taxon>
        <taxon>Bacillati</taxon>
        <taxon>Bacillota</taxon>
        <taxon>Bacilli</taxon>
        <taxon>Bacillales</taxon>
        <taxon>Paenibacillaceae</taxon>
        <taxon>Paenibacillus</taxon>
    </lineage>
</organism>
<keyword evidence="2 4" id="KW-0472">Membrane</keyword>
<dbReference type="GO" id="GO:0009847">
    <property type="term" value="P:spore germination"/>
    <property type="evidence" value="ECO:0007669"/>
    <property type="project" value="InterPro"/>
</dbReference>
<evidence type="ECO:0000256" key="2">
    <source>
        <dbReference type="ARBA" id="ARBA00023136"/>
    </source>
</evidence>
<feature type="transmembrane region" description="Helical" evidence="4">
    <location>
        <begin position="306"/>
        <end position="325"/>
    </location>
</feature>
<dbReference type="EMBL" id="CP048209">
    <property type="protein sequence ID" value="QHT63756.1"/>
    <property type="molecule type" value="Genomic_DNA"/>
</dbReference>
<feature type="transmembrane region" description="Helical" evidence="4">
    <location>
        <begin position="392"/>
        <end position="416"/>
    </location>
</feature>
<proteinExistence type="inferred from homology"/>
<dbReference type="RefSeq" id="WP_162360315.1">
    <property type="nucleotide sequence ID" value="NZ_CP048209.1"/>
</dbReference>
<protein>
    <submittedName>
        <fullName evidence="5">Spore germination protein</fullName>
    </submittedName>
</protein>
<dbReference type="AlphaFoldDB" id="A0A6C0G7P7"/>
<comment type="similarity">
    <text evidence="1">Belongs to the GerABKA family.</text>
</comment>
<evidence type="ECO:0000313" key="6">
    <source>
        <dbReference type="Proteomes" id="UP000476064"/>
    </source>
</evidence>
<dbReference type="PANTHER" id="PTHR22550:SF5">
    <property type="entry name" value="LEUCINE ZIPPER PROTEIN 4"/>
    <property type="match status" value="1"/>
</dbReference>
<dbReference type="PIRSF" id="PIRSF005690">
    <property type="entry name" value="GerBA"/>
    <property type="match status" value="1"/>
</dbReference>
<dbReference type="Proteomes" id="UP000476064">
    <property type="component" value="Chromosome"/>
</dbReference>
<evidence type="ECO:0000256" key="3">
    <source>
        <dbReference type="SAM" id="MobiDB-lite"/>
    </source>
</evidence>
<dbReference type="KEGG" id="plyc:GXP70_05895"/>
<dbReference type="Pfam" id="PF03323">
    <property type="entry name" value="GerA"/>
    <property type="match status" value="1"/>
</dbReference>
<dbReference type="PANTHER" id="PTHR22550">
    <property type="entry name" value="SPORE GERMINATION PROTEIN"/>
    <property type="match status" value="1"/>
</dbReference>
<evidence type="ECO:0000256" key="1">
    <source>
        <dbReference type="ARBA" id="ARBA00005278"/>
    </source>
</evidence>
<gene>
    <name evidence="5" type="ORF">GXP70_05895</name>
</gene>
<evidence type="ECO:0000313" key="5">
    <source>
        <dbReference type="EMBL" id="QHT63756.1"/>
    </source>
</evidence>
<name>A0A6C0G7P7_9BACL</name>
<evidence type="ECO:0000256" key="4">
    <source>
        <dbReference type="SAM" id="Phobius"/>
    </source>
</evidence>